<keyword evidence="1" id="KW-0378">Hydrolase</keyword>
<protein>
    <submittedName>
        <fullName evidence="1">Dinucleoside triphosphate hydrolase</fullName>
        <ecNumber evidence="1">3.6.1.29</ecNumber>
    </submittedName>
</protein>
<evidence type="ECO:0000313" key="1">
    <source>
        <dbReference type="EMBL" id="KAK8210115.1"/>
    </source>
</evidence>
<proteinExistence type="predicted"/>
<dbReference type="Proteomes" id="UP001320706">
    <property type="component" value="Unassembled WGS sequence"/>
</dbReference>
<organism evidence="1 2">
    <name type="scientific">Zalaria obscura</name>
    <dbReference type="NCBI Taxonomy" id="2024903"/>
    <lineage>
        <taxon>Eukaryota</taxon>
        <taxon>Fungi</taxon>
        <taxon>Dikarya</taxon>
        <taxon>Ascomycota</taxon>
        <taxon>Pezizomycotina</taxon>
        <taxon>Dothideomycetes</taxon>
        <taxon>Dothideomycetidae</taxon>
        <taxon>Dothideales</taxon>
        <taxon>Zalariaceae</taxon>
        <taxon>Zalaria</taxon>
    </lineage>
</organism>
<comment type="caution">
    <text evidence="1">The sequence shown here is derived from an EMBL/GenBank/DDBJ whole genome shotgun (WGS) entry which is preliminary data.</text>
</comment>
<sequence length="194" mass="21949">MPPPSLNKVIHFGPYVVTHQVFYQTPLTFCLVNLKPLLPGHILVCPVRRVPHITSLRPAEITDLFTTVQRVSRTLKRVYKAPALNIAVQDGPAAGQSVPHVHAHVIPRCEGDMEERGGGDKLYEELEGEEGDVGEHLRQAEGREKSGGRGRFPKVKDEERKPRSAEEMRKEAEWLAEEMRRDEEAGVYDREEEP</sequence>
<evidence type="ECO:0000313" key="2">
    <source>
        <dbReference type="Proteomes" id="UP001320706"/>
    </source>
</evidence>
<name>A0ACC3SER2_9PEZI</name>
<gene>
    <name evidence="1" type="primary">HNT2</name>
    <name evidence="1" type="ORF">M8818_003602</name>
</gene>
<dbReference type="EC" id="3.6.1.29" evidence="1"/>
<accession>A0ACC3SER2</accession>
<keyword evidence="2" id="KW-1185">Reference proteome</keyword>
<dbReference type="EMBL" id="JAMKPW020000016">
    <property type="protein sequence ID" value="KAK8210115.1"/>
    <property type="molecule type" value="Genomic_DNA"/>
</dbReference>
<reference evidence="1" key="1">
    <citation type="submission" date="2024-02" db="EMBL/GenBank/DDBJ databases">
        <title>Metagenome Assembled Genome of Zalaria obscura JY119.</title>
        <authorList>
            <person name="Vighnesh L."/>
            <person name="Jagadeeshwari U."/>
            <person name="Venkata Ramana C."/>
            <person name="Sasikala C."/>
        </authorList>
    </citation>
    <scope>NUCLEOTIDE SEQUENCE</scope>
    <source>
        <strain evidence="1">JY119</strain>
    </source>
</reference>